<keyword evidence="13" id="KW-1185">Reference proteome</keyword>
<dbReference type="InterPro" id="IPR035965">
    <property type="entry name" value="PAS-like_dom_sf"/>
</dbReference>
<protein>
    <recommendedName>
        <fullName evidence="2">cyclic-guanylate-specific phosphodiesterase</fullName>
        <ecNumber evidence="2">3.1.4.52</ecNumber>
    </recommendedName>
</protein>
<dbReference type="SUPFAM" id="SSF141868">
    <property type="entry name" value="EAL domain-like"/>
    <property type="match status" value="1"/>
</dbReference>
<feature type="domain" description="PAC" evidence="9">
    <location>
        <begin position="243"/>
        <end position="307"/>
    </location>
</feature>
<evidence type="ECO:0000256" key="1">
    <source>
        <dbReference type="ARBA" id="ARBA00001946"/>
    </source>
</evidence>
<evidence type="ECO:0000256" key="4">
    <source>
        <dbReference type="ARBA" id="ARBA00051114"/>
    </source>
</evidence>
<evidence type="ECO:0000313" key="12">
    <source>
        <dbReference type="EMBL" id="RDH81899.1"/>
    </source>
</evidence>
<accession>A0A370DAI4</accession>
<dbReference type="NCBIfam" id="TIGR00254">
    <property type="entry name" value="GGDEF"/>
    <property type="match status" value="1"/>
</dbReference>
<keyword evidence="3" id="KW-0973">c-di-GMP</keyword>
<dbReference type="InterPro" id="IPR029787">
    <property type="entry name" value="Nucleotide_cyclase"/>
</dbReference>
<gene>
    <name evidence="12" type="ORF">DIZ78_15740</name>
</gene>
<dbReference type="PANTHER" id="PTHR44757">
    <property type="entry name" value="DIGUANYLATE CYCLASE DGCP"/>
    <property type="match status" value="1"/>
</dbReference>
<dbReference type="Pfam" id="PF00563">
    <property type="entry name" value="EAL"/>
    <property type="match status" value="1"/>
</dbReference>
<dbReference type="Gene3D" id="3.20.20.450">
    <property type="entry name" value="EAL domain"/>
    <property type="match status" value="1"/>
</dbReference>
<dbReference type="InterPro" id="IPR001789">
    <property type="entry name" value="Sig_transdc_resp-reg_receiver"/>
</dbReference>
<evidence type="ECO:0000256" key="3">
    <source>
        <dbReference type="ARBA" id="ARBA00022636"/>
    </source>
</evidence>
<dbReference type="FunFam" id="3.30.70.270:FF:000001">
    <property type="entry name" value="Diguanylate cyclase domain protein"/>
    <property type="match status" value="1"/>
</dbReference>
<dbReference type="CDD" id="cd01948">
    <property type="entry name" value="EAL"/>
    <property type="match status" value="1"/>
</dbReference>
<dbReference type="SUPFAM" id="SSF55073">
    <property type="entry name" value="Nucleotide cyclase"/>
    <property type="match status" value="1"/>
</dbReference>
<dbReference type="NCBIfam" id="TIGR00229">
    <property type="entry name" value="sensory_box"/>
    <property type="match status" value="1"/>
</dbReference>
<dbReference type="EMBL" id="QFXE01000021">
    <property type="protein sequence ID" value="RDH81899.1"/>
    <property type="molecule type" value="Genomic_DNA"/>
</dbReference>
<dbReference type="Proteomes" id="UP000254771">
    <property type="component" value="Unassembled WGS sequence"/>
</dbReference>
<evidence type="ECO:0000256" key="5">
    <source>
        <dbReference type="PROSITE-ProRule" id="PRU00169"/>
    </source>
</evidence>
<dbReference type="PROSITE" id="PS50110">
    <property type="entry name" value="RESPONSE_REGULATORY"/>
    <property type="match status" value="1"/>
</dbReference>
<dbReference type="PANTHER" id="PTHR44757:SF2">
    <property type="entry name" value="BIOFILM ARCHITECTURE MAINTENANCE PROTEIN MBAA"/>
    <property type="match status" value="1"/>
</dbReference>
<comment type="catalytic activity">
    <reaction evidence="4">
        <text>3',3'-c-di-GMP + H2O = 5'-phosphoguanylyl(3'-&gt;5')guanosine + H(+)</text>
        <dbReference type="Rhea" id="RHEA:24902"/>
        <dbReference type="ChEBI" id="CHEBI:15377"/>
        <dbReference type="ChEBI" id="CHEBI:15378"/>
        <dbReference type="ChEBI" id="CHEBI:58754"/>
        <dbReference type="ChEBI" id="CHEBI:58805"/>
        <dbReference type="EC" id="3.1.4.52"/>
    </reaction>
    <physiologicalReaction direction="left-to-right" evidence="4">
        <dbReference type="Rhea" id="RHEA:24903"/>
    </physiologicalReaction>
</comment>
<dbReference type="PROSITE" id="PS50113">
    <property type="entry name" value="PAC"/>
    <property type="match status" value="1"/>
</dbReference>
<feature type="region of interest" description="Disordered" evidence="6">
    <location>
        <begin position="1"/>
        <end position="30"/>
    </location>
</feature>
<feature type="compositionally biased region" description="Polar residues" evidence="6">
    <location>
        <begin position="1"/>
        <end position="21"/>
    </location>
</feature>
<dbReference type="InterPro" id="IPR001633">
    <property type="entry name" value="EAL_dom"/>
</dbReference>
<dbReference type="SUPFAM" id="SSF52172">
    <property type="entry name" value="CheY-like"/>
    <property type="match status" value="1"/>
</dbReference>
<feature type="domain" description="PAS" evidence="8">
    <location>
        <begin position="169"/>
        <end position="239"/>
    </location>
</feature>
<dbReference type="SMART" id="SM00448">
    <property type="entry name" value="REC"/>
    <property type="match status" value="1"/>
</dbReference>
<dbReference type="Gene3D" id="3.30.450.20">
    <property type="entry name" value="PAS domain"/>
    <property type="match status" value="1"/>
</dbReference>
<name>A0A370DAI4_9GAMM</name>
<dbReference type="SMART" id="SM00052">
    <property type="entry name" value="EAL"/>
    <property type="match status" value="1"/>
</dbReference>
<dbReference type="Gene3D" id="3.30.70.270">
    <property type="match status" value="1"/>
</dbReference>
<dbReference type="InterPro" id="IPR000014">
    <property type="entry name" value="PAS"/>
</dbReference>
<dbReference type="InterPro" id="IPR000700">
    <property type="entry name" value="PAS-assoc_C"/>
</dbReference>
<dbReference type="PROSITE" id="PS50887">
    <property type="entry name" value="GGDEF"/>
    <property type="match status" value="1"/>
</dbReference>
<feature type="domain" description="EAL" evidence="10">
    <location>
        <begin position="481"/>
        <end position="735"/>
    </location>
</feature>
<dbReference type="EC" id="3.1.4.52" evidence="2"/>
<sequence length="735" mass="83269">MTITKHSTSRLQGSNAHQTSQIKERAKRNKERNSARILIVDDEPRASESLRAILQFSGYTIITANGGREAIDALKTDTFDLALLDLNMPDIDGHQVMEFIKSDNHNTSIIVISGESGFDHVASALRKGAKDFICKPYMADELLLSVSNALERQHLTNENGRIQEKLRRSETLHRFLINNSPDLIYMLDQEGRFTFVNNQFEKNLGFDAGELLKQPYTCLIPPDDLEKAKYIFNERRTGDRTTRNTELRLKSKDFDSPNYVDVRSVAIELNSMGIYSTRLNSKKKFVGTYGVARDITERKQSEELIKYQLYHDLLTSLPNRTLFRDRLNIALAQAKRNKKMLAVLYLDMDSFKIINDTLGHHAGDELLQSIAARLKGCLREADTLARVGGDEFNLLLPDVSDRNDITTTANKILKELEKPFHPSLQEVFVTFSIGIAVYPNDGDSKEMLVKNADMAMYQVKNSGKNGFAFFADHMKEQFHKRLDIENGLRRALLNNELRLHYQPKVELKSREIVGAEALVRWQHPDLGLLPPSEFIPIAEESGLIIQVGEWVLRQACKDAFNWMELHTHPVSLSVNLSTQQLESENFTATVLGITSEFNLPRQLLELEITESSIVQNMEKAVENLGILHRYGIRVAVDDFGTGYSSLGYLQSLPLHTLKIDRSFIHAIKSTQDEHSIIEAVIAMAKGLGLDIIAEGVENEDQHHFLHNAGCLMAQGYLYSHPLPEADFRQLFSETI</sequence>
<feature type="domain" description="Response regulatory" evidence="7">
    <location>
        <begin position="36"/>
        <end position="150"/>
    </location>
</feature>
<dbReference type="Pfam" id="PF00990">
    <property type="entry name" value="GGDEF"/>
    <property type="match status" value="1"/>
</dbReference>
<dbReference type="InterPro" id="IPR011006">
    <property type="entry name" value="CheY-like_superfamily"/>
</dbReference>
<dbReference type="AlphaFoldDB" id="A0A370DAI4"/>
<dbReference type="CDD" id="cd00130">
    <property type="entry name" value="PAS"/>
    <property type="match status" value="1"/>
</dbReference>
<dbReference type="SUPFAM" id="SSF55785">
    <property type="entry name" value="PYP-like sensor domain (PAS domain)"/>
    <property type="match status" value="1"/>
</dbReference>
<dbReference type="PROSITE" id="PS50112">
    <property type="entry name" value="PAS"/>
    <property type="match status" value="1"/>
</dbReference>
<dbReference type="FunFam" id="3.20.20.450:FF:000001">
    <property type="entry name" value="Cyclic di-GMP phosphodiesterase yahA"/>
    <property type="match status" value="1"/>
</dbReference>
<evidence type="ECO:0000259" key="7">
    <source>
        <dbReference type="PROSITE" id="PS50110"/>
    </source>
</evidence>
<evidence type="ECO:0000259" key="8">
    <source>
        <dbReference type="PROSITE" id="PS50112"/>
    </source>
</evidence>
<evidence type="ECO:0000259" key="9">
    <source>
        <dbReference type="PROSITE" id="PS50113"/>
    </source>
</evidence>
<reference evidence="12 13" key="1">
    <citation type="journal article" date="2018" name="ISME J.">
        <title>Endosymbiont genomes yield clues of tubeworm success.</title>
        <authorList>
            <person name="Li Y."/>
            <person name="Liles M.R."/>
            <person name="Halanych K.M."/>
        </authorList>
    </citation>
    <scope>NUCLEOTIDE SEQUENCE [LARGE SCALE GENOMIC DNA]</scope>
    <source>
        <strain evidence="12">A1462</strain>
    </source>
</reference>
<feature type="modified residue" description="4-aspartylphosphate" evidence="5">
    <location>
        <position position="85"/>
    </location>
</feature>
<evidence type="ECO:0000259" key="11">
    <source>
        <dbReference type="PROSITE" id="PS50887"/>
    </source>
</evidence>
<dbReference type="PROSITE" id="PS50883">
    <property type="entry name" value="EAL"/>
    <property type="match status" value="1"/>
</dbReference>
<dbReference type="InterPro" id="IPR035919">
    <property type="entry name" value="EAL_sf"/>
</dbReference>
<dbReference type="Pfam" id="PF13426">
    <property type="entry name" value="PAS_9"/>
    <property type="match status" value="1"/>
</dbReference>
<proteinExistence type="predicted"/>
<dbReference type="InterPro" id="IPR052155">
    <property type="entry name" value="Biofilm_reg_signaling"/>
</dbReference>
<dbReference type="InterPro" id="IPR043128">
    <property type="entry name" value="Rev_trsase/Diguanyl_cyclase"/>
</dbReference>
<dbReference type="Gene3D" id="3.40.50.2300">
    <property type="match status" value="1"/>
</dbReference>
<organism evidence="12 13">
    <name type="scientific">endosymbiont of Escarpia spicata</name>
    <dbReference type="NCBI Taxonomy" id="2200908"/>
    <lineage>
        <taxon>Bacteria</taxon>
        <taxon>Pseudomonadati</taxon>
        <taxon>Pseudomonadota</taxon>
        <taxon>Gammaproteobacteria</taxon>
        <taxon>sulfur-oxidizing symbionts</taxon>
    </lineage>
</organism>
<dbReference type="Pfam" id="PF00072">
    <property type="entry name" value="Response_reg"/>
    <property type="match status" value="1"/>
</dbReference>
<comment type="caution">
    <text evidence="12">The sequence shown here is derived from an EMBL/GenBank/DDBJ whole genome shotgun (WGS) entry which is preliminary data.</text>
</comment>
<dbReference type="GO" id="GO:0071732">
    <property type="term" value="P:cellular response to nitric oxide"/>
    <property type="evidence" value="ECO:0007669"/>
    <property type="project" value="UniProtKB-ARBA"/>
</dbReference>
<comment type="cofactor">
    <cofactor evidence="1">
        <name>Mg(2+)</name>
        <dbReference type="ChEBI" id="CHEBI:18420"/>
    </cofactor>
</comment>
<dbReference type="SMART" id="SM00267">
    <property type="entry name" value="GGDEF"/>
    <property type="match status" value="1"/>
</dbReference>
<dbReference type="CDD" id="cd01949">
    <property type="entry name" value="GGDEF"/>
    <property type="match status" value="1"/>
</dbReference>
<evidence type="ECO:0000256" key="2">
    <source>
        <dbReference type="ARBA" id="ARBA00012282"/>
    </source>
</evidence>
<feature type="domain" description="GGDEF" evidence="11">
    <location>
        <begin position="339"/>
        <end position="472"/>
    </location>
</feature>
<dbReference type="InterPro" id="IPR000160">
    <property type="entry name" value="GGDEF_dom"/>
</dbReference>
<dbReference type="GO" id="GO:0000160">
    <property type="term" value="P:phosphorelay signal transduction system"/>
    <property type="evidence" value="ECO:0007669"/>
    <property type="project" value="InterPro"/>
</dbReference>
<keyword evidence="5" id="KW-0597">Phosphoprotein</keyword>
<evidence type="ECO:0000256" key="6">
    <source>
        <dbReference type="SAM" id="MobiDB-lite"/>
    </source>
</evidence>
<evidence type="ECO:0000313" key="13">
    <source>
        <dbReference type="Proteomes" id="UP000254771"/>
    </source>
</evidence>
<dbReference type="SMART" id="SM00091">
    <property type="entry name" value="PAS"/>
    <property type="match status" value="1"/>
</dbReference>
<dbReference type="GO" id="GO:0071111">
    <property type="term" value="F:cyclic-guanylate-specific phosphodiesterase activity"/>
    <property type="evidence" value="ECO:0007669"/>
    <property type="project" value="UniProtKB-EC"/>
</dbReference>
<evidence type="ECO:0000259" key="10">
    <source>
        <dbReference type="PROSITE" id="PS50883"/>
    </source>
</evidence>